<comment type="similarity">
    <text evidence="3">Belongs to the phosphoglycerate mutase family. GpmB subfamily.</text>
</comment>
<evidence type="ECO:0000256" key="4">
    <source>
        <dbReference type="PIRSR" id="PIRSR613078-1"/>
    </source>
</evidence>
<evidence type="ECO:0000256" key="3">
    <source>
        <dbReference type="HAMAP-Rule" id="MF_01040"/>
    </source>
</evidence>
<dbReference type="RefSeq" id="WP_004926704.1">
    <property type="nucleotide sequence ID" value="NC_017731.1"/>
</dbReference>
<comment type="catalytic activity">
    <reaction evidence="3">
        <text>(2R)-2-phosphoglycerate = (2R)-3-phosphoglycerate</text>
        <dbReference type="Rhea" id="RHEA:15901"/>
        <dbReference type="ChEBI" id="CHEBI:58272"/>
        <dbReference type="ChEBI" id="CHEBI:58289"/>
    </reaction>
</comment>
<dbReference type="GO" id="GO:0005737">
    <property type="term" value="C:cytoplasm"/>
    <property type="evidence" value="ECO:0007669"/>
    <property type="project" value="TreeGrafter"/>
</dbReference>
<evidence type="ECO:0000313" key="7">
    <source>
        <dbReference type="Proteomes" id="UP000005012"/>
    </source>
</evidence>
<keyword evidence="1 3" id="KW-0324">Glycolysis</keyword>
<dbReference type="PANTHER" id="PTHR48100:SF1">
    <property type="entry name" value="HISTIDINE PHOSPHATASE FAMILY PROTEIN-RELATED"/>
    <property type="match status" value="1"/>
</dbReference>
<dbReference type="PATRIC" id="fig|1157951.4.peg.1459"/>
<gene>
    <name evidence="3" type="primary">gpmB</name>
    <name evidence="6" type="ordered locus">S70_07315</name>
</gene>
<feature type="binding site" evidence="3">
    <location>
        <position position="60"/>
    </location>
    <ligand>
        <name>substrate</name>
    </ligand>
</feature>
<dbReference type="HAMAP" id="MF_01040">
    <property type="entry name" value="PGAM_GpmB"/>
    <property type="match status" value="1"/>
</dbReference>
<accession>A0A140NN00</accession>
<dbReference type="InterPro" id="IPR029033">
    <property type="entry name" value="His_PPase_superfam"/>
</dbReference>
<comment type="caution">
    <text evidence="3">Lacks conserved residue(s) required for the propagation of feature annotation.</text>
</comment>
<feature type="binding site" evidence="3 5">
    <location>
        <begin position="8"/>
        <end position="15"/>
    </location>
    <ligand>
        <name>substrate</name>
    </ligand>
</feature>
<dbReference type="PROSITE" id="PS00175">
    <property type="entry name" value="PG_MUTASE"/>
    <property type="match status" value="1"/>
</dbReference>
<dbReference type="PANTHER" id="PTHR48100">
    <property type="entry name" value="BROAD-SPECIFICITY PHOSPHATASE YOR283W-RELATED"/>
    <property type="match status" value="1"/>
</dbReference>
<reference evidence="7" key="2">
    <citation type="submission" date="2012-04" db="EMBL/GenBank/DDBJ databases">
        <title>Complete genome sequence of Providencia stuartii clinical isolate MRSN 2154.</title>
        <authorList>
            <person name="Clifford R.J."/>
            <person name="Hang J."/>
            <person name="Riley M.C."/>
            <person name="Onmus-Leone F."/>
            <person name="Kuschner R.A."/>
            <person name="Lesho E.P."/>
            <person name="Waterman P.E."/>
        </authorList>
    </citation>
    <scope>NUCLEOTIDE SEQUENCE [LARGE SCALE GENOMIC DNA]</scope>
    <source>
        <strain evidence="7">MRSN 2154</strain>
    </source>
</reference>
<dbReference type="GO" id="GO:0006096">
    <property type="term" value="P:glycolytic process"/>
    <property type="evidence" value="ECO:0007669"/>
    <property type="project" value="UniProtKB-UniRule"/>
</dbReference>
<dbReference type="GO" id="GO:0004619">
    <property type="term" value="F:phosphoglycerate mutase activity"/>
    <property type="evidence" value="ECO:0007669"/>
    <property type="project" value="UniProtKB-UniRule"/>
</dbReference>
<evidence type="ECO:0000256" key="2">
    <source>
        <dbReference type="ARBA" id="ARBA00023235"/>
    </source>
</evidence>
<protein>
    <recommendedName>
        <fullName evidence="3">Probable phosphoglycerate mutase GpmB</fullName>
        <ecNumber evidence="3">5.4.2.-</ecNumber>
    </recommendedName>
    <alternativeName>
        <fullName evidence="3">PGAM</fullName>
    </alternativeName>
    <alternativeName>
        <fullName evidence="3">Phosphoglyceromutase</fullName>
    </alternativeName>
</protein>
<feature type="site" description="Transition state stabilizer" evidence="3">
    <location>
        <position position="150"/>
    </location>
</feature>
<dbReference type="SMART" id="SM00855">
    <property type="entry name" value="PGAM"/>
    <property type="match status" value="1"/>
</dbReference>
<dbReference type="GO" id="GO:0016791">
    <property type="term" value="F:phosphatase activity"/>
    <property type="evidence" value="ECO:0007669"/>
    <property type="project" value="TreeGrafter"/>
</dbReference>
<dbReference type="HOGENOM" id="CLU_033323_9_5_6"/>
<dbReference type="OrthoDB" id="9783269at2"/>
<dbReference type="KEGG" id="psi:S70_07315"/>
<dbReference type="Proteomes" id="UP000005012">
    <property type="component" value="Chromosome"/>
</dbReference>
<dbReference type="InterPro" id="IPR050275">
    <property type="entry name" value="PGM_Phosphatase"/>
</dbReference>
<name>A0A140NN00_PROSM</name>
<dbReference type="EC" id="5.4.2.-" evidence="3"/>
<dbReference type="UniPathway" id="UPA00109">
    <property type="reaction ID" value="UER00186"/>
</dbReference>
<dbReference type="Gene3D" id="3.40.50.1240">
    <property type="entry name" value="Phosphoglycerate mutase-like"/>
    <property type="match status" value="1"/>
</dbReference>
<dbReference type="AlphaFoldDB" id="A0A140NN00"/>
<dbReference type="CDD" id="cd07067">
    <property type="entry name" value="HP_PGM_like"/>
    <property type="match status" value="1"/>
</dbReference>
<evidence type="ECO:0000313" key="6">
    <source>
        <dbReference type="EMBL" id="AFH93332.1"/>
    </source>
</evidence>
<comment type="pathway">
    <text evidence="3">Carbohydrate degradation; glycolysis; pyruvate from D-glyceraldehyde 3-phosphate: step 3/5.</text>
</comment>
<evidence type="ECO:0000256" key="5">
    <source>
        <dbReference type="PIRSR" id="PIRSR613078-2"/>
    </source>
</evidence>
<dbReference type="NCBIfam" id="NF002901">
    <property type="entry name" value="PRK03482.1"/>
    <property type="match status" value="1"/>
</dbReference>
<proteinExistence type="inferred from homology"/>
<dbReference type="EMBL" id="CP003488">
    <property type="protein sequence ID" value="AFH93332.1"/>
    <property type="molecule type" value="Genomic_DNA"/>
</dbReference>
<organism evidence="6 7">
    <name type="scientific">Providencia stuartii (strain MRSN 2154)</name>
    <dbReference type="NCBI Taxonomy" id="1157951"/>
    <lineage>
        <taxon>Bacteria</taxon>
        <taxon>Pseudomonadati</taxon>
        <taxon>Pseudomonadota</taxon>
        <taxon>Gammaproteobacteria</taxon>
        <taxon>Enterobacterales</taxon>
        <taxon>Morganellaceae</taxon>
        <taxon>Providencia</taxon>
    </lineage>
</organism>
<feature type="binding site" evidence="3 5">
    <location>
        <begin position="21"/>
        <end position="22"/>
    </location>
    <ligand>
        <name>substrate</name>
    </ligand>
</feature>
<dbReference type="InterPro" id="IPR013078">
    <property type="entry name" value="His_Pase_superF_clade-1"/>
</dbReference>
<reference evidence="6 7" key="1">
    <citation type="journal article" date="2012" name="J. Bacteriol.">
        <title>Complete Genome Sequence of Providencia stuartii Clinical Isolate MRSN 2154.</title>
        <authorList>
            <person name="Clifford R.J."/>
            <person name="Hang J."/>
            <person name="Riley M.C."/>
            <person name="Onmus-Leone F."/>
            <person name="Kuschner R.A."/>
            <person name="Lesho E.P."/>
            <person name="Waterman P.E."/>
        </authorList>
    </citation>
    <scope>NUCLEOTIDE SEQUENCE [LARGE SCALE GENOMIC DNA]</scope>
    <source>
        <strain evidence="6 7">MRSN 2154</strain>
    </source>
</reference>
<dbReference type="InterPro" id="IPR023086">
    <property type="entry name" value="Phosphoglycerate_mutase_GpmB"/>
</dbReference>
<feature type="active site" description="Tele-phosphohistidine intermediate" evidence="3 4">
    <location>
        <position position="9"/>
    </location>
</feature>
<evidence type="ECO:0000256" key="1">
    <source>
        <dbReference type="ARBA" id="ARBA00023152"/>
    </source>
</evidence>
<feature type="binding site" evidence="3">
    <location>
        <begin position="151"/>
        <end position="152"/>
    </location>
    <ligand>
        <name>substrate</name>
    </ligand>
</feature>
<dbReference type="GeneID" id="93517874"/>
<sequence length="215" mass="24341">MLQVYLVRHGETEWNVARRIQGQSDSPLTATGRLQARQVAERMKSEGITHIITSDMGRTRETAQIIADVCRCEIIIEPRLRELNMGVLEQREIESLTEQEEQWRKSLIDGTEGGRIPNGESMEELYQRMYAALNSCLDLPKGSRPLLVSHGIALSTLVSRILGVPAYSERRLRLRNCSISRVDYQNSPWLANGWIVESTGEVTHLTQPALDEQQA</sequence>
<keyword evidence="2 3" id="KW-0413">Isomerase</keyword>
<dbReference type="SUPFAM" id="SSF53254">
    <property type="entry name" value="Phosphoglycerate mutase-like"/>
    <property type="match status" value="1"/>
</dbReference>
<feature type="binding site" evidence="3 5">
    <location>
        <begin position="82"/>
        <end position="85"/>
    </location>
    <ligand>
        <name>substrate</name>
    </ligand>
</feature>
<feature type="binding site" evidence="3 5">
    <location>
        <position position="58"/>
    </location>
    <ligand>
        <name>substrate</name>
    </ligand>
</feature>
<dbReference type="Pfam" id="PF00300">
    <property type="entry name" value="His_Phos_1"/>
    <property type="match status" value="1"/>
</dbReference>
<dbReference type="InterPro" id="IPR001345">
    <property type="entry name" value="PG/BPGM_mutase_AS"/>
</dbReference>
<feature type="active site" description="Proton donor/acceptor" evidence="3 4">
    <location>
        <position position="82"/>
    </location>
</feature>